<evidence type="ECO:0000313" key="5">
    <source>
        <dbReference type="Proteomes" id="UP000035680"/>
    </source>
</evidence>
<dbReference type="Gene3D" id="1.10.10.1940">
    <property type="match status" value="1"/>
</dbReference>
<dbReference type="InterPro" id="IPR003582">
    <property type="entry name" value="ShKT_dom"/>
</dbReference>
<dbReference type="PANTHER" id="PTHR46219">
    <property type="entry name" value="PROTEIN CBG11138"/>
    <property type="match status" value="1"/>
</dbReference>
<keyword evidence="1" id="KW-0732">Signal</keyword>
<reference evidence="6" key="2">
    <citation type="submission" date="2015-08" db="UniProtKB">
        <authorList>
            <consortium name="WormBaseParasite"/>
        </authorList>
    </citation>
    <scope>IDENTIFICATION</scope>
</reference>
<dbReference type="SMART" id="SM00254">
    <property type="entry name" value="ShKT"/>
    <property type="match status" value="1"/>
</dbReference>
<keyword evidence="2" id="KW-1015">Disulfide bond</keyword>
<evidence type="ECO:0000256" key="3">
    <source>
        <dbReference type="PROSITE-ProRule" id="PRU01005"/>
    </source>
</evidence>
<dbReference type="Pfam" id="PF01549">
    <property type="entry name" value="ShK"/>
    <property type="match status" value="1"/>
</dbReference>
<dbReference type="PROSITE" id="PS51670">
    <property type="entry name" value="SHKT"/>
    <property type="match status" value="1"/>
</dbReference>
<feature type="domain" description="ShKT" evidence="4">
    <location>
        <begin position="48"/>
        <end position="86"/>
    </location>
</feature>
<dbReference type="Proteomes" id="UP000035680">
    <property type="component" value="Unassembled WGS sequence"/>
</dbReference>
<sequence length="125" mass="13261">MVSTKLSIIATFYFTSMKMTHYQTTTTTTLTTTTTAATTITKSSSTICADQVTGGSNNCASLAAYCTDSVYFSLMKKKCPKTCGYCTSSPSSSSLSGTTSLTTRTDALSNCSSKAIYVQIQLIKI</sequence>
<dbReference type="STRING" id="75913.A0A0K0FW33"/>
<comment type="caution">
    <text evidence="3">Lacks conserved residue(s) required for the propagation of feature annotation.</text>
</comment>
<protein>
    <submittedName>
        <fullName evidence="6">ShKT domain-containing protein</fullName>
    </submittedName>
</protein>
<reference evidence="5" key="1">
    <citation type="submission" date="2014-07" db="EMBL/GenBank/DDBJ databases">
        <authorList>
            <person name="Martin A.A"/>
            <person name="De Silva N."/>
        </authorList>
    </citation>
    <scope>NUCLEOTIDE SEQUENCE</scope>
</reference>
<accession>A0A0K0FW33</accession>
<evidence type="ECO:0000259" key="4">
    <source>
        <dbReference type="PROSITE" id="PS51670"/>
    </source>
</evidence>
<dbReference type="FunFam" id="1.10.10.1940:FF:000002">
    <property type="entry name" value="PHAryngeal gland Toxin-related"/>
    <property type="match status" value="1"/>
</dbReference>
<organism evidence="5 6">
    <name type="scientific">Strongyloides venezuelensis</name>
    <name type="common">Threadworm</name>
    <dbReference type="NCBI Taxonomy" id="75913"/>
    <lineage>
        <taxon>Eukaryota</taxon>
        <taxon>Metazoa</taxon>
        <taxon>Ecdysozoa</taxon>
        <taxon>Nematoda</taxon>
        <taxon>Chromadorea</taxon>
        <taxon>Rhabditida</taxon>
        <taxon>Tylenchina</taxon>
        <taxon>Panagrolaimomorpha</taxon>
        <taxon>Strongyloidoidea</taxon>
        <taxon>Strongyloididae</taxon>
        <taxon>Strongyloides</taxon>
    </lineage>
</organism>
<evidence type="ECO:0000256" key="1">
    <source>
        <dbReference type="ARBA" id="ARBA00022729"/>
    </source>
</evidence>
<evidence type="ECO:0000313" key="6">
    <source>
        <dbReference type="WBParaSite" id="SVE_1655100.1"/>
    </source>
</evidence>
<proteinExistence type="predicted"/>
<dbReference type="WBParaSite" id="SVE_1655100.1">
    <property type="protein sequence ID" value="SVE_1655100.1"/>
    <property type="gene ID" value="SVE_1655100"/>
</dbReference>
<name>A0A0K0FW33_STRVS</name>
<keyword evidence="5" id="KW-1185">Reference proteome</keyword>
<evidence type="ECO:0000256" key="2">
    <source>
        <dbReference type="ARBA" id="ARBA00023157"/>
    </source>
</evidence>
<dbReference type="AlphaFoldDB" id="A0A0K0FW33"/>